<evidence type="ECO:0000313" key="3">
    <source>
        <dbReference type="EMBL" id="MBC1170703.1"/>
    </source>
</evidence>
<comment type="similarity">
    <text evidence="1">Belongs to the UPF0729 family.</text>
</comment>
<organism evidence="3">
    <name type="scientific">Lutzomyia longipalpis</name>
    <name type="common">Sand fly</name>
    <dbReference type="NCBI Taxonomy" id="7200"/>
    <lineage>
        <taxon>Eukaryota</taxon>
        <taxon>Metazoa</taxon>
        <taxon>Ecdysozoa</taxon>
        <taxon>Arthropoda</taxon>
        <taxon>Hexapoda</taxon>
        <taxon>Insecta</taxon>
        <taxon>Pterygota</taxon>
        <taxon>Neoptera</taxon>
        <taxon>Endopterygota</taxon>
        <taxon>Diptera</taxon>
        <taxon>Nematocera</taxon>
        <taxon>Psychodoidea</taxon>
        <taxon>Psychodidae</taxon>
        <taxon>Lutzomyia</taxon>
        <taxon>Lutzomyia</taxon>
    </lineage>
</organism>
<dbReference type="AlphaFoldDB" id="A0A7G3AH80"/>
<dbReference type="InterPro" id="IPR026776">
    <property type="entry name" value="UPF0729_C18orf32-like"/>
</dbReference>
<feature type="region of interest" description="Disordered" evidence="2">
    <location>
        <begin position="59"/>
        <end position="97"/>
    </location>
</feature>
<dbReference type="VEuPathDB" id="VectorBase:LLONM1_007138"/>
<evidence type="ECO:0000256" key="2">
    <source>
        <dbReference type="SAM" id="MobiDB-lite"/>
    </source>
</evidence>
<accession>A0A7G3AH80</accession>
<name>A0A7G3AH80_LUTLO</name>
<proteinExistence type="inferred from homology"/>
<dbReference type="GeneID" id="129797792"/>
<feature type="compositionally biased region" description="Basic and acidic residues" evidence="2">
    <location>
        <begin position="66"/>
        <end position="76"/>
    </location>
</feature>
<dbReference type="RefSeq" id="XP_055696612.1">
    <property type="nucleotide sequence ID" value="XM_055840637.1"/>
</dbReference>
<dbReference type="OrthoDB" id="10062823at2759"/>
<dbReference type="Pfam" id="PF14975">
    <property type="entry name" value="DUF4512"/>
    <property type="match status" value="1"/>
</dbReference>
<protein>
    <submittedName>
        <fullName evidence="3">Putative conserved secreted protein</fullName>
    </submittedName>
</protein>
<dbReference type="KEGG" id="lll:129797792"/>
<dbReference type="PANTHER" id="PTHR13456:SF0">
    <property type="entry name" value="UPF0729 PROTEIN C18ORF32"/>
    <property type="match status" value="1"/>
</dbReference>
<reference evidence="3" key="1">
    <citation type="journal article" date="2020" name="BMC">
        <title>Leishmania infection induces a limited differential gene expression in the sand fly midgut.</title>
        <authorList>
            <person name="Coutinho-Abreu I.V."/>
            <person name="Serafim T.D."/>
            <person name="Meneses C."/>
            <person name="Kamhawi S."/>
            <person name="Oliveira F."/>
            <person name="Valenzuela J.G."/>
        </authorList>
    </citation>
    <scope>NUCLEOTIDE SEQUENCE</scope>
    <source>
        <strain evidence="3">Jacobina</strain>
        <tissue evidence="3">Midgut</tissue>
    </source>
</reference>
<dbReference type="PANTHER" id="PTHR13456">
    <property type="entry name" value="UPF0729 PROTEIN C18ORF32"/>
    <property type="match status" value="1"/>
</dbReference>
<dbReference type="EMBL" id="GITU01002000">
    <property type="protein sequence ID" value="MBC1170703.1"/>
    <property type="molecule type" value="Transcribed_RNA"/>
</dbReference>
<evidence type="ECO:0000256" key="1">
    <source>
        <dbReference type="ARBA" id="ARBA00007959"/>
    </source>
</evidence>
<sequence length="97" mass="10905">MVCVPCFIIPVLLFIWHRFIQPYVLRFWNPWAKKDEQGNIIKEESFPFTCKGGSCPFPAGKTKQQLSEKNESESKSAEAPGGTQEVTTGDPGDKKND</sequence>